<keyword evidence="5" id="KW-0966">Cell projection</keyword>
<evidence type="ECO:0000259" key="3">
    <source>
        <dbReference type="Pfam" id="PF00460"/>
    </source>
</evidence>
<dbReference type="InterPro" id="IPR037925">
    <property type="entry name" value="FlgE/F/G-like"/>
</dbReference>
<dbReference type="Pfam" id="PF00460">
    <property type="entry name" value="Flg_bb_rod"/>
    <property type="match status" value="1"/>
</dbReference>
<gene>
    <name evidence="5" type="ORF">ACFSOY_09190</name>
</gene>
<evidence type="ECO:0000313" key="5">
    <source>
        <dbReference type="EMBL" id="MFD2170170.1"/>
    </source>
</evidence>
<dbReference type="InterPro" id="IPR019776">
    <property type="entry name" value="Flagellar_basal_body_rod_CS"/>
</dbReference>
<dbReference type="NCBIfam" id="TIGR03506">
    <property type="entry name" value="FlgEFG_subfam"/>
    <property type="match status" value="2"/>
</dbReference>
<dbReference type="SUPFAM" id="SSF117143">
    <property type="entry name" value="Flagellar hook protein flgE"/>
    <property type="match status" value="1"/>
</dbReference>
<keyword evidence="5" id="KW-0282">Flagellum</keyword>
<evidence type="ECO:0000256" key="1">
    <source>
        <dbReference type="ARBA" id="ARBA00009677"/>
    </source>
</evidence>
<dbReference type="PROSITE" id="PS00588">
    <property type="entry name" value="FLAGELLA_BB_ROD"/>
    <property type="match status" value="1"/>
</dbReference>
<keyword evidence="5" id="KW-0969">Cilium</keyword>
<comment type="subcellular location">
    <subcellularLocation>
        <location evidence="2">Bacterial flagellum basal body</location>
    </subcellularLocation>
</comment>
<feature type="domain" description="Flagellar basal-body/hook protein C-terminal" evidence="4">
    <location>
        <begin position="231"/>
        <end position="276"/>
    </location>
</feature>
<comment type="caution">
    <text evidence="5">The sequence shown here is derived from an EMBL/GenBank/DDBJ whole genome shotgun (WGS) entry which is preliminary data.</text>
</comment>
<keyword evidence="2" id="KW-0975">Bacterial flagellum</keyword>
<accession>A0ABW4ZWP3</accession>
<dbReference type="Proteomes" id="UP001597343">
    <property type="component" value="Unassembled WGS sequence"/>
</dbReference>
<name>A0ABW4ZWP3_9BACL</name>
<feature type="domain" description="Flagellar basal body rod protein N-terminal" evidence="3">
    <location>
        <begin position="6"/>
        <end position="34"/>
    </location>
</feature>
<dbReference type="RefSeq" id="WP_386045886.1">
    <property type="nucleotide sequence ID" value="NZ_JBHUIO010000005.1"/>
</dbReference>
<dbReference type="InterPro" id="IPR001444">
    <property type="entry name" value="Flag_bb_rod_N"/>
</dbReference>
<protein>
    <submittedName>
        <fullName evidence="5">Flagellar hook-basal body protein</fullName>
    </submittedName>
</protein>
<dbReference type="InterPro" id="IPR010930">
    <property type="entry name" value="Flg_bb/hook_C_dom"/>
</dbReference>
<evidence type="ECO:0000313" key="6">
    <source>
        <dbReference type="Proteomes" id="UP001597343"/>
    </source>
</evidence>
<comment type="similarity">
    <text evidence="1 2">Belongs to the flagella basal body rod proteins family.</text>
</comment>
<sequence length="279" mass="30329">MRALWTSAHGMAGQQLRLDTISNNMANLNTVGFKQQDVDFKDMLYAQIRQTEVTGALQGRQTTSGLRIGHGVLPVGISQQFTQGTLLQTKNLLDVGIEGEEGFFEVGIYNAAGNLTGYAYTRDGSFAVGYDRNQVPYLTDSDGNPVLGTDRLPISLEGFDVSSLQVDKTGRMTALRGGVREAVGQLELVQIEHPDTNLEPFGDNLYALKDAAAPTALTRGAYNLPNGATLKQGYMEQSNVDMIGQMTSMIMTQRAYSMNARALQTVDQMMGMANNLRNG</sequence>
<evidence type="ECO:0000259" key="4">
    <source>
        <dbReference type="Pfam" id="PF06429"/>
    </source>
</evidence>
<evidence type="ECO:0000256" key="2">
    <source>
        <dbReference type="RuleBase" id="RU362116"/>
    </source>
</evidence>
<dbReference type="InterPro" id="IPR020013">
    <property type="entry name" value="Flagellar_FlgE/F/G"/>
</dbReference>
<dbReference type="PANTHER" id="PTHR30435">
    <property type="entry name" value="FLAGELLAR PROTEIN"/>
    <property type="match status" value="1"/>
</dbReference>
<dbReference type="EMBL" id="JBHUIO010000005">
    <property type="protein sequence ID" value="MFD2170170.1"/>
    <property type="molecule type" value="Genomic_DNA"/>
</dbReference>
<organism evidence="5 6">
    <name type="scientific">Tumebacillus lipolyticus</name>
    <dbReference type="NCBI Taxonomy" id="1280370"/>
    <lineage>
        <taxon>Bacteria</taxon>
        <taxon>Bacillati</taxon>
        <taxon>Bacillota</taxon>
        <taxon>Bacilli</taxon>
        <taxon>Bacillales</taxon>
        <taxon>Alicyclobacillaceae</taxon>
        <taxon>Tumebacillus</taxon>
    </lineage>
</organism>
<reference evidence="6" key="1">
    <citation type="journal article" date="2019" name="Int. J. Syst. Evol. Microbiol.">
        <title>The Global Catalogue of Microorganisms (GCM) 10K type strain sequencing project: providing services to taxonomists for standard genome sequencing and annotation.</title>
        <authorList>
            <consortium name="The Broad Institute Genomics Platform"/>
            <consortium name="The Broad Institute Genome Sequencing Center for Infectious Disease"/>
            <person name="Wu L."/>
            <person name="Ma J."/>
        </authorList>
    </citation>
    <scope>NUCLEOTIDE SEQUENCE [LARGE SCALE GENOMIC DNA]</scope>
    <source>
        <strain evidence="6">CGMCC 1.13574</strain>
    </source>
</reference>
<keyword evidence="6" id="KW-1185">Reference proteome</keyword>
<dbReference type="PANTHER" id="PTHR30435:SF19">
    <property type="entry name" value="FLAGELLAR BASAL-BODY ROD PROTEIN FLGG"/>
    <property type="match status" value="1"/>
</dbReference>
<dbReference type="Pfam" id="PF06429">
    <property type="entry name" value="Flg_bbr_C"/>
    <property type="match status" value="1"/>
</dbReference>
<proteinExistence type="inferred from homology"/>